<name>F0QQK4_MYCSL</name>
<accession>F0QQK4</accession>
<dbReference type="AlphaFoldDB" id="F0QQK4"/>
<keyword evidence="1" id="KW-1133">Transmembrane helix</keyword>
<evidence type="ECO:0000313" key="2">
    <source>
        <dbReference type="EMBL" id="ADX97774.1"/>
    </source>
</evidence>
<gene>
    <name evidence="2" type="ordered locus">MSU_0230</name>
</gene>
<dbReference type="RefSeq" id="WP_013609722.1">
    <property type="nucleotide sequence ID" value="NC_015155.1"/>
</dbReference>
<evidence type="ECO:0000313" key="3">
    <source>
        <dbReference type="Proteomes" id="UP000007484"/>
    </source>
</evidence>
<protein>
    <submittedName>
        <fullName evidence="2">Uncharacterized protein</fullName>
    </submittedName>
</protein>
<reference evidence="2 3" key="1">
    <citation type="journal article" date="2011" name="J. Bacteriol.">
        <title>Complete genome sequences of two hemotropic Mycoplasmas, Mycoplasma haemofelis strain Ohio2 and Mycoplasma suis strain Illinois.</title>
        <authorList>
            <person name="Messick J.B."/>
            <person name="Santos A.P."/>
            <person name="Guimaraes A.M."/>
        </authorList>
    </citation>
    <scope>NUCLEOTIDE SEQUENCE [LARGE SCALE GENOMIC DNA]</scope>
    <source>
        <strain evidence="2 3">Illinois</strain>
    </source>
</reference>
<dbReference type="KEGG" id="mss:MSU_0230"/>
<dbReference type="Proteomes" id="UP000007484">
    <property type="component" value="Chromosome"/>
</dbReference>
<dbReference type="HOGENOM" id="CLU_125432_0_0_14"/>
<keyword evidence="1" id="KW-0812">Transmembrane</keyword>
<dbReference type="STRING" id="768700.MSU_0230"/>
<keyword evidence="1" id="KW-0472">Membrane</keyword>
<evidence type="ECO:0000256" key="1">
    <source>
        <dbReference type="SAM" id="Phobius"/>
    </source>
</evidence>
<sequence length="179" mass="19944">MIFKGLGGYGWSLMAGIVGAVSAGGYGAISLLGKEPSVDLSAYKWYRDNTKNVPEITFAEYIAKDQEVEKKESVCGGWNNGQAVFLNPSDCQKKVSEKWKDPLEKQPIVWFKSDQKSIQKVLESHFSNDYSEAQLQVTDRGWTAAGGSLECIKKVSEQEEQQYIEVSCSYKEEEKGPPN</sequence>
<dbReference type="EMBL" id="CP002525">
    <property type="protein sequence ID" value="ADX97774.1"/>
    <property type="molecule type" value="Genomic_DNA"/>
</dbReference>
<keyword evidence="3" id="KW-1185">Reference proteome</keyword>
<organism evidence="2 3">
    <name type="scientific">Mycoplasma suis (strain Illinois)</name>
    <dbReference type="NCBI Taxonomy" id="768700"/>
    <lineage>
        <taxon>Bacteria</taxon>
        <taxon>Bacillati</taxon>
        <taxon>Mycoplasmatota</taxon>
        <taxon>Mollicutes</taxon>
        <taxon>Mycoplasmataceae</taxon>
        <taxon>Mycoplasma</taxon>
    </lineage>
</organism>
<feature type="transmembrane region" description="Helical" evidence="1">
    <location>
        <begin position="12"/>
        <end position="32"/>
    </location>
</feature>
<proteinExistence type="predicted"/>